<evidence type="ECO:0000313" key="1">
    <source>
        <dbReference type="EMBL" id="CEM49114.1"/>
    </source>
</evidence>
<protein>
    <submittedName>
        <fullName evidence="1">Uncharacterized protein</fullName>
    </submittedName>
</protein>
<organism evidence="1">
    <name type="scientific">Chromera velia CCMP2878</name>
    <dbReference type="NCBI Taxonomy" id="1169474"/>
    <lineage>
        <taxon>Eukaryota</taxon>
        <taxon>Sar</taxon>
        <taxon>Alveolata</taxon>
        <taxon>Colpodellida</taxon>
        <taxon>Chromeraceae</taxon>
        <taxon>Chromera</taxon>
    </lineage>
</organism>
<reference evidence="1" key="1">
    <citation type="submission" date="2014-11" db="EMBL/GenBank/DDBJ databases">
        <authorList>
            <person name="Otto D Thomas"/>
            <person name="Naeem Raeece"/>
        </authorList>
    </citation>
    <scope>NUCLEOTIDE SEQUENCE</scope>
</reference>
<dbReference type="AlphaFoldDB" id="A0A0G4HX97"/>
<proteinExistence type="predicted"/>
<accession>A0A0G4HX97</accession>
<sequence length="88" mass="9955">MRIQGHRLECEWAEKALPHLPSQKAGAPKVDERSSYSLWSKNVKLQFFKPTPGEKIAKDLAPSHVDALDSHWGLLWKRKLGAITVPNN</sequence>
<dbReference type="EMBL" id="CDMZ01004236">
    <property type="protein sequence ID" value="CEM49114.1"/>
    <property type="molecule type" value="Genomic_DNA"/>
</dbReference>
<dbReference type="VEuPathDB" id="CryptoDB:Cvel_9224"/>
<gene>
    <name evidence="1" type="ORF">Cvel_9224</name>
</gene>
<name>A0A0G4HX97_9ALVE</name>